<dbReference type="AlphaFoldDB" id="A0A7W6ECN1"/>
<dbReference type="Proteomes" id="UP000530268">
    <property type="component" value="Unassembled WGS sequence"/>
</dbReference>
<comment type="caution">
    <text evidence="1">The sequence shown here is derived from an EMBL/GenBank/DDBJ whole genome shotgun (WGS) entry which is preliminary data.</text>
</comment>
<evidence type="ECO:0000313" key="2">
    <source>
        <dbReference type="Proteomes" id="UP000530268"/>
    </source>
</evidence>
<dbReference type="RefSeq" id="WP_184567893.1">
    <property type="nucleotide sequence ID" value="NZ_JACIEI010000019.1"/>
</dbReference>
<reference evidence="1 2" key="1">
    <citation type="submission" date="2020-08" db="EMBL/GenBank/DDBJ databases">
        <title>Genomic Encyclopedia of Type Strains, Phase IV (KMG-IV): sequencing the most valuable type-strain genomes for metagenomic binning, comparative biology and taxonomic classification.</title>
        <authorList>
            <person name="Goeker M."/>
        </authorList>
    </citation>
    <scope>NUCLEOTIDE SEQUENCE [LARGE SCALE GENOMIC DNA]</scope>
    <source>
        <strain evidence="1 2">DSM 102234</strain>
    </source>
</reference>
<evidence type="ECO:0000313" key="1">
    <source>
        <dbReference type="EMBL" id="MBB3995743.1"/>
    </source>
</evidence>
<organism evidence="1 2">
    <name type="scientific">Sulfitobacter undariae</name>
    <dbReference type="NCBI Taxonomy" id="1563671"/>
    <lineage>
        <taxon>Bacteria</taxon>
        <taxon>Pseudomonadati</taxon>
        <taxon>Pseudomonadota</taxon>
        <taxon>Alphaproteobacteria</taxon>
        <taxon>Rhodobacterales</taxon>
        <taxon>Roseobacteraceae</taxon>
        <taxon>Sulfitobacter</taxon>
    </lineage>
</organism>
<protein>
    <submittedName>
        <fullName evidence="1">Uncharacterized protein</fullName>
    </submittedName>
</protein>
<keyword evidence="2" id="KW-1185">Reference proteome</keyword>
<sequence length="79" mass="8947">MDRFALAGLQFHTEKPHKGSTLLNRLEAQPPEQADSCAVVELQKVFLDSRDACIEEIQAALIDIDHVLQEFIEKGFMLH</sequence>
<dbReference type="EMBL" id="JACIEI010000019">
    <property type="protein sequence ID" value="MBB3995743.1"/>
    <property type="molecule type" value="Genomic_DNA"/>
</dbReference>
<proteinExistence type="predicted"/>
<gene>
    <name evidence="1" type="ORF">GGR95_003407</name>
</gene>
<accession>A0A7W6ECN1</accession>
<name>A0A7W6ECN1_9RHOB</name>